<dbReference type="SUPFAM" id="SSF46894">
    <property type="entry name" value="C-terminal effector domain of the bipartite response regulators"/>
    <property type="match status" value="1"/>
</dbReference>
<dbReference type="InterPro" id="IPR001789">
    <property type="entry name" value="Sig_transdc_resp-reg_receiver"/>
</dbReference>
<protein>
    <recommendedName>
        <fullName evidence="8">Two-component system, OmpR family, KDP operon response regulator KdpE</fullName>
    </recommendedName>
</protein>
<dbReference type="PROSITE" id="PS50110">
    <property type="entry name" value="RESPONSE_REGULATORY"/>
    <property type="match status" value="1"/>
</dbReference>
<sequence>MYKILLVSPNSEPFLTLRRALEEESFRVVAVSSAEEALEVFNRDFLDAVLVAKDDLSLEACREICEVVSTHSRLPVLVLVDHDEEATVVEILAAGADDVVEKTRTAEIVARLKKWLVRLNVPQPRVVRLPESNVEIDLTRRLVLRDGRRLQLSPTEERLLFYLAENVNVPLAHDQLLEHVWGHRDAQRQNLKLYVLYLRRKLEPDPDNPIYLRNIRRVGYALIGEAEETEASDEPATEPQTP</sequence>
<dbReference type="SUPFAM" id="SSF52172">
    <property type="entry name" value="CheY-like"/>
    <property type="match status" value="1"/>
</dbReference>
<gene>
    <name evidence="6" type="ORF">SE16_04580</name>
</gene>
<dbReference type="PANTHER" id="PTHR48111:SF50">
    <property type="entry name" value="KDP OPERON TRANSCRIPTIONAL REGULATORY PROTEIN KDPE"/>
    <property type="match status" value="1"/>
</dbReference>
<dbReference type="GO" id="GO:0000156">
    <property type="term" value="F:phosphorelay response regulator activity"/>
    <property type="evidence" value="ECO:0007669"/>
    <property type="project" value="TreeGrafter"/>
</dbReference>
<dbReference type="GO" id="GO:0032993">
    <property type="term" value="C:protein-DNA complex"/>
    <property type="evidence" value="ECO:0007669"/>
    <property type="project" value="TreeGrafter"/>
</dbReference>
<keyword evidence="1 3" id="KW-0238">DNA-binding</keyword>
<evidence type="ECO:0000313" key="7">
    <source>
        <dbReference type="Proteomes" id="UP000050502"/>
    </source>
</evidence>
<dbReference type="Pfam" id="PF00072">
    <property type="entry name" value="Response_reg"/>
    <property type="match status" value="1"/>
</dbReference>
<dbReference type="AlphaFoldDB" id="A0A0P6Y1B9"/>
<dbReference type="RefSeq" id="WP_054492253.1">
    <property type="nucleotide sequence ID" value="NZ_BBZA01000046.1"/>
</dbReference>
<dbReference type="InterPro" id="IPR001867">
    <property type="entry name" value="OmpR/PhoB-type_DNA-bd"/>
</dbReference>
<evidence type="ECO:0008006" key="8">
    <source>
        <dbReference type="Google" id="ProtNLM"/>
    </source>
</evidence>
<dbReference type="InterPro" id="IPR016032">
    <property type="entry name" value="Sig_transdc_resp-reg_C-effctor"/>
</dbReference>
<organism evidence="6 7">
    <name type="scientific">Ardenticatena maritima</name>
    <dbReference type="NCBI Taxonomy" id="872965"/>
    <lineage>
        <taxon>Bacteria</taxon>
        <taxon>Bacillati</taxon>
        <taxon>Chloroflexota</taxon>
        <taxon>Ardenticatenia</taxon>
        <taxon>Ardenticatenales</taxon>
        <taxon>Ardenticatenaceae</taxon>
        <taxon>Ardenticatena</taxon>
    </lineage>
</organism>
<dbReference type="GO" id="GO:0000976">
    <property type="term" value="F:transcription cis-regulatory region binding"/>
    <property type="evidence" value="ECO:0007669"/>
    <property type="project" value="TreeGrafter"/>
</dbReference>
<feature type="modified residue" description="4-aspartylphosphate" evidence="2">
    <location>
        <position position="47"/>
    </location>
</feature>
<evidence type="ECO:0000256" key="1">
    <source>
        <dbReference type="ARBA" id="ARBA00023125"/>
    </source>
</evidence>
<name>A0A0P6Y1B9_9CHLR</name>
<evidence type="ECO:0000259" key="5">
    <source>
        <dbReference type="PROSITE" id="PS51755"/>
    </source>
</evidence>
<accession>A0A0P6Y1B9</accession>
<feature type="domain" description="Response regulatory" evidence="4">
    <location>
        <begin position="3"/>
        <end position="117"/>
    </location>
</feature>
<feature type="DNA-binding region" description="OmpR/PhoB-type" evidence="3">
    <location>
        <begin position="124"/>
        <end position="224"/>
    </location>
</feature>
<evidence type="ECO:0000313" key="6">
    <source>
        <dbReference type="EMBL" id="KPL89678.1"/>
    </source>
</evidence>
<dbReference type="PANTHER" id="PTHR48111">
    <property type="entry name" value="REGULATOR OF RPOS"/>
    <property type="match status" value="1"/>
</dbReference>
<reference evidence="6 7" key="1">
    <citation type="submission" date="2015-07" db="EMBL/GenBank/DDBJ databases">
        <title>Whole genome sequence of Ardenticatena maritima DSM 23922.</title>
        <authorList>
            <person name="Hemp J."/>
            <person name="Ward L.M."/>
            <person name="Pace L.A."/>
            <person name="Fischer W.W."/>
        </authorList>
    </citation>
    <scope>NUCLEOTIDE SEQUENCE [LARGE SCALE GENOMIC DNA]</scope>
    <source>
        <strain evidence="6 7">110S</strain>
    </source>
</reference>
<dbReference type="CDD" id="cd00383">
    <property type="entry name" value="trans_reg_C"/>
    <property type="match status" value="1"/>
</dbReference>
<dbReference type="Proteomes" id="UP000050502">
    <property type="component" value="Unassembled WGS sequence"/>
</dbReference>
<evidence type="ECO:0000259" key="4">
    <source>
        <dbReference type="PROSITE" id="PS50110"/>
    </source>
</evidence>
<dbReference type="GO" id="GO:0005829">
    <property type="term" value="C:cytosol"/>
    <property type="evidence" value="ECO:0007669"/>
    <property type="project" value="TreeGrafter"/>
</dbReference>
<keyword evidence="2" id="KW-0597">Phosphoprotein</keyword>
<dbReference type="Gene3D" id="3.40.50.2300">
    <property type="match status" value="1"/>
</dbReference>
<dbReference type="Gene3D" id="1.10.10.10">
    <property type="entry name" value="Winged helix-like DNA-binding domain superfamily/Winged helix DNA-binding domain"/>
    <property type="match status" value="1"/>
</dbReference>
<feature type="domain" description="OmpR/PhoB-type" evidence="5">
    <location>
        <begin position="124"/>
        <end position="224"/>
    </location>
</feature>
<dbReference type="Pfam" id="PF00486">
    <property type="entry name" value="Trans_reg_C"/>
    <property type="match status" value="1"/>
</dbReference>
<dbReference type="CDD" id="cd00156">
    <property type="entry name" value="REC"/>
    <property type="match status" value="1"/>
</dbReference>
<dbReference type="InterPro" id="IPR036388">
    <property type="entry name" value="WH-like_DNA-bd_sf"/>
</dbReference>
<proteinExistence type="predicted"/>
<dbReference type="InterPro" id="IPR011006">
    <property type="entry name" value="CheY-like_superfamily"/>
</dbReference>
<dbReference type="OrthoDB" id="9802426at2"/>
<dbReference type="InterPro" id="IPR039420">
    <property type="entry name" value="WalR-like"/>
</dbReference>
<dbReference type="GO" id="GO:0006355">
    <property type="term" value="P:regulation of DNA-templated transcription"/>
    <property type="evidence" value="ECO:0007669"/>
    <property type="project" value="InterPro"/>
</dbReference>
<dbReference type="EMBL" id="LGKN01000003">
    <property type="protein sequence ID" value="KPL89678.1"/>
    <property type="molecule type" value="Genomic_DNA"/>
</dbReference>
<evidence type="ECO:0000256" key="2">
    <source>
        <dbReference type="PROSITE-ProRule" id="PRU00169"/>
    </source>
</evidence>
<dbReference type="SMART" id="SM00862">
    <property type="entry name" value="Trans_reg_C"/>
    <property type="match status" value="1"/>
</dbReference>
<dbReference type="SMART" id="SM00448">
    <property type="entry name" value="REC"/>
    <property type="match status" value="1"/>
</dbReference>
<evidence type="ECO:0000256" key="3">
    <source>
        <dbReference type="PROSITE-ProRule" id="PRU01091"/>
    </source>
</evidence>
<dbReference type="PROSITE" id="PS51755">
    <property type="entry name" value="OMPR_PHOB"/>
    <property type="match status" value="1"/>
</dbReference>
<comment type="caution">
    <text evidence="6">The sequence shown here is derived from an EMBL/GenBank/DDBJ whole genome shotgun (WGS) entry which is preliminary data.</text>
</comment>